<accession>A0A0M6Y354</accession>
<evidence type="ECO:0000313" key="3">
    <source>
        <dbReference type="Proteomes" id="UP000048926"/>
    </source>
</evidence>
<dbReference type="STRING" id="187304.B0E33_18320"/>
<sequence>MKKILFLALTTSMLGMAGCQSTAPEGASPAQSSKSAPATFDLGSKKIFLSSNIKIEQKDYYSNTNKGSFTETNNRTGTTAVLIRQNGDNLLVADPDNQAGTVFVNGKSVKTSGSISGKGRTNCVKLEIEEGYKRNICSRYTYSNGIVEISEEEKDPAEDRTTKRTYKFAYDGNSCRFISFSEFSNAKNGYCDGPCLGYYGGKTKWRYTINSTSTSGNCSIR</sequence>
<evidence type="ECO:0000313" key="2">
    <source>
        <dbReference type="EMBL" id="CTQ43789.1"/>
    </source>
</evidence>
<feature type="signal peptide" evidence="1">
    <location>
        <begin position="1"/>
        <end position="17"/>
    </location>
</feature>
<dbReference type="Proteomes" id="UP000048926">
    <property type="component" value="Unassembled WGS sequence"/>
</dbReference>
<evidence type="ECO:0000256" key="1">
    <source>
        <dbReference type="SAM" id="SignalP"/>
    </source>
</evidence>
<dbReference type="RefSeq" id="WP_055656035.1">
    <property type="nucleotide sequence ID" value="NZ_CP045622.1"/>
</dbReference>
<feature type="chain" id="PRO_5005807531" description="Lipoprotein" evidence="1">
    <location>
        <begin position="18"/>
        <end position="221"/>
    </location>
</feature>
<organism evidence="2 3">
    <name type="scientific">Roseibium aggregatum</name>
    <dbReference type="NCBI Taxonomy" id="187304"/>
    <lineage>
        <taxon>Bacteria</taxon>
        <taxon>Pseudomonadati</taxon>
        <taxon>Pseudomonadota</taxon>
        <taxon>Alphaproteobacteria</taxon>
        <taxon>Hyphomicrobiales</taxon>
        <taxon>Stappiaceae</taxon>
        <taxon>Roseibium</taxon>
    </lineage>
</organism>
<keyword evidence="1" id="KW-0732">Signal</keyword>
<name>A0A0M6Y354_9HYPH</name>
<dbReference type="OrthoDB" id="9932126at2"/>
<dbReference type="PROSITE" id="PS51257">
    <property type="entry name" value="PROKAR_LIPOPROTEIN"/>
    <property type="match status" value="1"/>
</dbReference>
<reference evidence="3" key="1">
    <citation type="submission" date="2015-07" db="EMBL/GenBank/DDBJ databases">
        <authorList>
            <person name="Rodrigo-Torres Lidia"/>
            <person name="Arahal R.David."/>
        </authorList>
    </citation>
    <scope>NUCLEOTIDE SEQUENCE [LARGE SCALE GENOMIC DNA]</scope>
    <source>
        <strain evidence="3">CECT 4801</strain>
    </source>
</reference>
<gene>
    <name evidence="2" type="ORF">LAL4801_02231</name>
</gene>
<evidence type="ECO:0008006" key="4">
    <source>
        <dbReference type="Google" id="ProtNLM"/>
    </source>
</evidence>
<dbReference type="EMBL" id="CXST01000001">
    <property type="protein sequence ID" value="CTQ43789.1"/>
    <property type="molecule type" value="Genomic_DNA"/>
</dbReference>
<dbReference type="AlphaFoldDB" id="A0A0M6Y354"/>
<protein>
    <recommendedName>
        <fullName evidence="4">Lipoprotein</fullName>
    </recommendedName>
</protein>
<proteinExistence type="predicted"/>
<keyword evidence="3" id="KW-1185">Reference proteome</keyword>